<reference evidence="1" key="2">
    <citation type="submission" date="2014-03" db="EMBL/GenBank/DDBJ databases">
        <authorList>
            <person name="Urmite Genomes"/>
        </authorList>
    </citation>
    <scope>NUCLEOTIDE SEQUENCE</scope>
    <source>
        <strain evidence="1">DSM 44829</strain>
    </source>
</reference>
<sequence>MMTFTLVFAGLWATQMLMSWWQSKRFLADIAALRSHGVVFIGRGKRRGLRAYAALALRDGVVTDSRILNGYTVFSRAKACPALTGLPVGQLTEGPVGGLDHRTAQAVTHAATLYVEHNARKRKVAAA</sequence>
<keyword evidence="1" id="KW-0238">DNA-binding</keyword>
<dbReference type="Pfam" id="PF06923">
    <property type="entry name" value="GutM"/>
    <property type="match status" value="1"/>
</dbReference>
<name>W9AIV7_MYCCO</name>
<evidence type="ECO:0000313" key="2">
    <source>
        <dbReference type="Proteomes" id="UP000028870"/>
    </source>
</evidence>
<dbReference type="STRING" id="258533.BN977_00424"/>
<dbReference type="Proteomes" id="UP000028870">
    <property type="component" value="Unassembled WGS sequence"/>
</dbReference>
<keyword evidence="2" id="KW-1185">Reference proteome</keyword>
<gene>
    <name evidence="1" type="ORF">BN977_00424</name>
</gene>
<dbReference type="InterPro" id="IPR009693">
    <property type="entry name" value="Glucitol_operon_activator"/>
</dbReference>
<accession>W9AIV7</accession>
<organism evidence="1 2">
    <name type="scientific">Mycolicibacterium cosmeticum</name>
    <dbReference type="NCBI Taxonomy" id="258533"/>
    <lineage>
        <taxon>Bacteria</taxon>
        <taxon>Bacillati</taxon>
        <taxon>Actinomycetota</taxon>
        <taxon>Actinomycetes</taxon>
        <taxon>Mycobacteriales</taxon>
        <taxon>Mycobacteriaceae</taxon>
        <taxon>Mycolicibacterium</taxon>
    </lineage>
</organism>
<evidence type="ECO:0000313" key="1">
    <source>
        <dbReference type="EMBL" id="CDO05649.1"/>
    </source>
</evidence>
<dbReference type="OrthoDB" id="4774974at2"/>
<dbReference type="RefSeq" id="WP_036396080.1">
    <property type="nucleotide sequence ID" value="NZ_CCBB010000001.1"/>
</dbReference>
<proteinExistence type="predicted"/>
<dbReference type="AlphaFoldDB" id="W9AIV7"/>
<reference evidence="1" key="1">
    <citation type="submission" date="2014-03" db="EMBL/GenBank/DDBJ databases">
        <title>Draft Genome Sequence of Mycobacterium cosmeticum DSM 44829.</title>
        <authorList>
            <person name="Croce O."/>
            <person name="Robert C."/>
            <person name="Raoult D."/>
            <person name="Drancourt M."/>
        </authorList>
    </citation>
    <scope>NUCLEOTIDE SEQUENCE [LARGE SCALE GENOMIC DNA]</scope>
    <source>
        <strain evidence="1">DSM 44829</strain>
    </source>
</reference>
<dbReference type="EMBL" id="CCBB010000001">
    <property type="protein sequence ID" value="CDO05649.1"/>
    <property type="molecule type" value="Genomic_DNA"/>
</dbReference>
<protein>
    <submittedName>
        <fullName evidence="1">DNA-binding transcriptional activator GutM</fullName>
    </submittedName>
</protein>
<comment type="caution">
    <text evidence="1">The sequence shown here is derived from an EMBL/GenBank/DDBJ whole genome shotgun (WGS) entry which is preliminary data.</text>
</comment>
<dbReference type="GO" id="GO:0003677">
    <property type="term" value="F:DNA binding"/>
    <property type="evidence" value="ECO:0007669"/>
    <property type="project" value="UniProtKB-KW"/>
</dbReference>